<evidence type="ECO:0000313" key="2">
    <source>
        <dbReference type="Proteomes" id="UP000316270"/>
    </source>
</evidence>
<dbReference type="EMBL" id="CP042188">
    <property type="protein sequence ID" value="QDS70399.1"/>
    <property type="molecule type" value="Genomic_DNA"/>
</dbReference>
<gene>
    <name evidence="1" type="ORF">FKW77_009329</name>
</gene>
<name>A0A517L460_9PEZI</name>
<dbReference type="Proteomes" id="UP000316270">
    <property type="component" value="Chromosome 4"/>
</dbReference>
<evidence type="ECO:0000313" key="1">
    <source>
        <dbReference type="EMBL" id="QDS70399.1"/>
    </source>
</evidence>
<keyword evidence="2" id="KW-1185">Reference proteome</keyword>
<proteinExistence type="predicted"/>
<protein>
    <submittedName>
        <fullName evidence="1">Uncharacterized protein</fullName>
    </submittedName>
</protein>
<accession>A0A517L460</accession>
<reference evidence="1 2" key="1">
    <citation type="submission" date="2019-07" db="EMBL/GenBank/DDBJ databases">
        <title>Finished genome of Venturia effusa.</title>
        <authorList>
            <person name="Young C.A."/>
            <person name="Cox M.P."/>
            <person name="Ganley A.R.D."/>
            <person name="David W.J."/>
        </authorList>
    </citation>
    <scope>NUCLEOTIDE SEQUENCE [LARGE SCALE GENOMIC DNA]</scope>
    <source>
        <strain evidence="2">albino</strain>
    </source>
</reference>
<dbReference type="AlphaFoldDB" id="A0A517L460"/>
<organism evidence="1 2">
    <name type="scientific">Venturia effusa</name>
    <dbReference type="NCBI Taxonomy" id="50376"/>
    <lineage>
        <taxon>Eukaryota</taxon>
        <taxon>Fungi</taxon>
        <taxon>Dikarya</taxon>
        <taxon>Ascomycota</taxon>
        <taxon>Pezizomycotina</taxon>
        <taxon>Dothideomycetes</taxon>
        <taxon>Pleosporomycetidae</taxon>
        <taxon>Venturiales</taxon>
        <taxon>Venturiaceae</taxon>
        <taxon>Venturia</taxon>
    </lineage>
</organism>
<sequence length="118" mass="14087">MPLWAKSVEFVVVLIYKYSVCPTFRFIKFVYFLEGCRVNDETTGIVDDLYYWNEVLKRAIDALQYPEFPVPEDLAGFDRIIWRLRSNPQGELPRQIIDIYFHPCEVHSHEDLLASWQR</sequence>